<dbReference type="Gene3D" id="2.30.30.240">
    <property type="entry name" value="PRC-barrel domain"/>
    <property type="match status" value="1"/>
</dbReference>
<evidence type="ECO:0000313" key="8">
    <source>
        <dbReference type="EMBL" id="KNY25410.1"/>
    </source>
</evidence>
<keyword evidence="9" id="KW-1185">Reference proteome</keyword>
<keyword evidence="3 5" id="KW-0698">rRNA processing</keyword>
<evidence type="ECO:0000256" key="5">
    <source>
        <dbReference type="HAMAP-Rule" id="MF_00014"/>
    </source>
</evidence>
<keyword evidence="1 5" id="KW-0963">Cytoplasm</keyword>
<comment type="caution">
    <text evidence="8">The sequence shown here is derived from an EMBL/GenBank/DDBJ whole genome shotgun (WGS) entry which is preliminary data.</text>
</comment>
<dbReference type="GO" id="GO:0042274">
    <property type="term" value="P:ribosomal small subunit biogenesis"/>
    <property type="evidence" value="ECO:0007669"/>
    <property type="project" value="UniProtKB-UniRule"/>
</dbReference>
<dbReference type="GO" id="GO:0006364">
    <property type="term" value="P:rRNA processing"/>
    <property type="evidence" value="ECO:0007669"/>
    <property type="project" value="UniProtKB-UniRule"/>
</dbReference>
<dbReference type="GO" id="GO:0005737">
    <property type="term" value="C:cytoplasm"/>
    <property type="evidence" value="ECO:0007669"/>
    <property type="project" value="UniProtKB-SubCell"/>
</dbReference>
<feature type="domain" description="RimM N-terminal" evidence="6">
    <location>
        <begin position="6"/>
        <end position="87"/>
    </location>
</feature>
<dbReference type="InterPro" id="IPR056792">
    <property type="entry name" value="PRC_RimM"/>
</dbReference>
<dbReference type="PANTHER" id="PTHR33692:SF1">
    <property type="entry name" value="RIBOSOME MATURATION FACTOR RIMM"/>
    <property type="match status" value="1"/>
</dbReference>
<dbReference type="eggNOG" id="COG0806">
    <property type="taxonomic scope" value="Bacteria"/>
</dbReference>
<dbReference type="Gene3D" id="2.40.30.60">
    <property type="entry name" value="RimM"/>
    <property type="match status" value="1"/>
</dbReference>
<feature type="domain" description="Ribosome maturation factor RimM PRC barrel" evidence="7">
    <location>
        <begin position="100"/>
        <end position="167"/>
    </location>
</feature>
<sequence>MSEFIQVGKIVNTHGIKGEVKVIPLTDDPRRYDELNEVFVGTDNKKEVFNIENVKYFKNTVIIKFKESSDMNYAEKLKEMFIYVDRKNAVKLPEGRYFIFDLIGIEVSEVDGNKLGVLVDVLQTGSNDVYVVKNDENKEILIPALKSVLKEVSIENKTMKVELPEGLLDIYLK</sequence>
<keyword evidence="4 5" id="KW-0143">Chaperone</keyword>
<keyword evidence="2 5" id="KW-0690">Ribosome biogenesis</keyword>
<organism evidence="8 9">
    <name type="scientific">Pseudobacteroides cellulosolvens ATCC 35603 = DSM 2933</name>
    <dbReference type="NCBI Taxonomy" id="398512"/>
    <lineage>
        <taxon>Bacteria</taxon>
        <taxon>Bacillati</taxon>
        <taxon>Bacillota</taxon>
        <taxon>Clostridia</taxon>
        <taxon>Eubacteriales</taxon>
        <taxon>Oscillospiraceae</taxon>
        <taxon>Pseudobacteroides</taxon>
    </lineage>
</organism>
<dbReference type="InterPro" id="IPR002676">
    <property type="entry name" value="RimM_N"/>
</dbReference>
<dbReference type="GO" id="GO:0043022">
    <property type="term" value="F:ribosome binding"/>
    <property type="evidence" value="ECO:0007669"/>
    <property type="project" value="InterPro"/>
</dbReference>
<dbReference type="GO" id="GO:0005840">
    <property type="term" value="C:ribosome"/>
    <property type="evidence" value="ECO:0007669"/>
    <property type="project" value="InterPro"/>
</dbReference>
<dbReference type="SUPFAM" id="SSF50346">
    <property type="entry name" value="PRC-barrel domain"/>
    <property type="match status" value="1"/>
</dbReference>
<evidence type="ECO:0000259" key="6">
    <source>
        <dbReference type="Pfam" id="PF01782"/>
    </source>
</evidence>
<comment type="subunit">
    <text evidence="5">Binds ribosomal protein uS19.</text>
</comment>
<dbReference type="PANTHER" id="PTHR33692">
    <property type="entry name" value="RIBOSOME MATURATION FACTOR RIMM"/>
    <property type="match status" value="1"/>
</dbReference>
<dbReference type="RefSeq" id="WP_036942972.1">
    <property type="nucleotide sequence ID" value="NZ_JQKC01000020.1"/>
</dbReference>
<dbReference type="HAMAP" id="MF_00014">
    <property type="entry name" value="Ribosome_mat_RimM"/>
    <property type="match status" value="1"/>
</dbReference>
<dbReference type="Pfam" id="PF24986">
    <property type="entry name" value="PRC_RimM"/>
    <property type="match status" value="1"/>
</dbReference>
<evidence type="ECO:0000256" key="1">
    <source>
        <dbReference type="ARBA" id="ARBA00022490"/>
    </source>
</evidence>
<evidence type="ECO:0000256" key="4">
    <source>
        <dbReference type="ARBA" id="ARBA00023186"/>
    </source>
</evidence>
<comment type="domain">
    <text evidence="5">The PRC barrel domain binds ribosomal protein uS19.</text>
</comment>
<evidence type="ECO:0000313" key="9">
    <source>
        <dbReference type="Proteomes" id="UP000036923"/>
    </source>
</evidence>
<dbReference type="InterPro" id="IPR011961">
    <property type="entry name" value="RimM"/>
</dbReference>
<dbReference type="OrthoDB" id="9810331at2"/>
<protein>
    <recommendedName>
        <fullName evidence="5">Ribosome maturation factor RimM</fullName>
    </recommendedName>
</protein>
<proteinExistence type="inferred from homology"/>
<dbReference type="Pfam" id="PF01782">
    <property type="entry name" value="RimM"/>
    <property type="match status" value="1"/>
</dbReference>
<dbReference type="STRING" id="398512.Bccel_0670"/>
<dbReference type="SUPFAM" id="SSF50447">
    <property type="entry name" value="Translation proteins"/>
    <property type="match status" value="1"/>
</dbReference>
<dbReference type="NCBIfam" id="TIGR02273">
    <property type="entry name" value="16S_RimM"/>
    <property type="match status" value="1"/>
</dbReference>
<dbReference type="AlphaFoldDB" id="A0A0L6JI64"/>
<evidence type="ECO:0000259" key="7">
    <source>
        <dbReference type="Pfam" id="PF24986"/>
    </source>
</evidence>
<dbReference type="PATRIC" id="fig|398512.5.peg.695"/>
<accession>A0A0L6JI64</accession>
<name>A0A0L6JI64_9FIRM</name>
<reference evidence="9" key="1">
    <citation type="submission" date="2015-07" db="EMBL/GenBank/DDBJ databases">
        <title>Near-Complete Genome Sequence of the Cellulolytic Bacterium Bacteroides (Pseudobacteroides) cellulosolvens ATCC 35603.</title>
        <authorList>
            <person name="Dassa B."/>
            <person name="Utturkar S.M."/>
            <person name="Klingeman D.M."/>
            <person name="Hurt R.A."/>
            <person name="Keller M."/>
            <person name="Xu J."/>
            <person name="Reddy Y.H.K."/>
            <person name="Borovok I."/>
            <person name="Grinberg I.R."/>
            <person name="Lamed R."/>
            <person name="Zhivin O."/>
            <person name="Bayer E.A."/>
            <person name="Brown S.D."/>
        </authorList>
    </citation>
    <scope>NUCLEOTIDE SEQUENCE [LARGE SCALE GENOMIC DNA]</scope>
    <source>
        <strain evidence="9">DSM 2933</strain>
    </source>
</reference>
<dbReference type="EMBL" id="LGTC01000001">
    <property type="protein sequence ID" value="KNY25410.1"/>
    <property type="molecule type" value="Genomic_DNA"/>
</dbReference>
<evidence type="ECO:0000256" key="2">
    <source>
        <dbReference type="ARBA" id="ARBA00022517"/>
    </source>
</evidence>
<comment type="similarity">
    <text evidence="5">Belongs to the RimM family.</text>
</comment>
<comment type="subcellular location">
    <subcellularLocation>
        <location evidence="5">Cytoplasm</location>
    </subcellularLocation>
</comment>
<dbReference type="InterPro" id="IPR011033">
    <property type="entry name" value="PRC_barrel-like_sf"/>
</dbReference>
<evidence type="ECO:0000256" key="3">
    <source>
        <dbReference type="ARBA" id="ARBA00022552"/>
    </source>
</evidence>
<dbReference type="InterPro" id="IPR036976">
    <property type="entry name" value="RimM_N_sf"/>
</dbReference>
<comment type="function">
    <text evidence="5">An accessory protein needed during the final step in the assembly of 30S ribosomal subunit, possibly for assembly of the head region. Essential for efficient processing of 16S rRNA. May be needed both before and after RbfA during the maturation of 16S rRNA. It has affinity for free ribosomal 30S subunits but not for 70S ribosomes.</text>
</comment>
<dbReference type="InterPro" id="IPR009000">
    <property type="entry name" value="Transl_B-barrel_sf"/>
</dbReference>
<gene>
    <name evidence="5" type="primary">rimM</name>
    <name evidence="8" type="ORF">Bccel_0670</name>
</gene>
<dbReference type="Proteomes" id="UP000036923">
    <property type="component" value="Unassembled WGS sequence"/>
</dbReference>